<evidence type="ECO:0000256" key="19">
    <source>
        <dbReference type="ARBA" id="ARBA00075846"/>
    </source>
</evidence>
<sequence length="1950" mass="218563">MEDGSRVPAGEDPSYWLDACEDISCDFIDFDVSSIVSEQPDNPSNQDFFGGIDKILDSIKNGAGLPLNHGEPASNSNGTAEGAAEVWFPSNATLADGGNHHAPVPAPTDAAFDHSATVRNNGSSKVSNGNEGGILVNHSQERGVLNGGHEVDSEERCSKRARIGGCKNERPHYGRGNYQGKERERCFNNNRKRPWDRDEVDRRDRDGGGRKREHHGAVGRRDVRDRDWRDKEPRGYWERDKLGNNDMVFRPGAWEPDRNREEKMAIDVKENNGKLDKKSEEAKERVPEEKARQYQLDVLDQAKRKNTIAFLETGAGKTLIAVLLIKSIQESLQKQNKKMLAVFLVPKVPLVYQQAEVIRERTGYQVGHYCGEMGQDFWDARRWQREFDTKHVLVMTAQILLNILRHSIIKMEAINLLILDECHHAVKKHPYSLVMSEFYHTTPKENRPSVFGMTASPVNLKGVSSQVDCAIKIRNLESKLDSIVCTIKDRKELEKHVPMPSEVVVEYDKAASLCYLHEQIKQMEVEVEEAAKSSSRRSKWQFMGARDAGAKEELRQVYGVSERTESDGAANLIQKLRAVNYALGELGQWCAYKVAQSFLAALQNDERANYQLDVKFQESYLSKVVSLLKCQLSEGAVSDKNADIDDSENGAAQSVSEHEEMEEGELPDSHVVSGGEHVDVIIGAAVADGKVTPKVQALIKILLKYQHTEDFRAIIFVERVVSALVLPKVFAELPSLSFVKCASLIGHNNSQEMRTHQMQDTISKFRDGRVTLLVATSVAEEGLDIRQCNVVIRFDLAKTVLAYIQSRGRARKPGSDYILMVERGNLSHEAFLRNARNSEETLRKEAIERTDLSHLKDTSRLISVDTRPGTVYQVKSTGAVVSLNSAVGLIHFYCSQLPSDRYSILRPEFIMERHEKTGCPTEYSCKLQLPCNAPFENLEGSICSSMRLAQQAVCLAACKKLHEMGAFTDMLLPDKGSGGEREKDEQTDEGDPLPGTARHREFYPEGVADILKGEWILSGKDACNNSKLLHLYMYAVKCENIGHSKDPFLIQVSNFAILFGNELDAEVLSMSMDLFIARTVTTKASLVFMGLINITESQLASLKSFHVRLMSIVLDVDVEPSTTPWDPAKAYLFVPMFGDKSVDPMNQIDWCLVETIIGADAWKNPLQKARPDVYLGTNERTLGGDRREYGFGKLRHGMAFGQKSHPTYGIRGAVAQFDVVKASGLVPSRDSMQTQKQINMTTNGKLMMADTSTKAEDLVGKIVTAAHSGKRFYVDSIRYDMSAENSFPRKEGYLGPLEYSSYADYYKQKYGVDLVYKQQPLIRGRGVSYCKNLLSPRFEHSEAHEGESEETHDKTYYVFLPPELCLVHPLPGSLVRGAQRLPSIMRRVESMLLAVQLKNMISYPVQTSKILEALTAASCQETFCYERAELLGDAYLKWVVSRFLFLKYPQKHEGQLTRMRQQMVSNMVLYQYALSKGLQSYIQADRFAPSRWAAPGVLPVFDEDTKDGESSLFDQERSISKTEKMDCHTDGYDDEMEDGELESDSSSYRVLSSKTLADVVEALIGVYYVEGGKNAANHLMKWIGIQIEFDPDTLECARKPFNVPDSILRSVNFDTLEGALNINFKDKGLLIESITHASRPSSGVSCYQRLEFVGDAVLDHLITRHLFFTYTNLPPGRLTDLRAAAVNNENFARVAVKHNLHVHLRHGSSALEKQIKEFVKEVQDELLKPGFNSFGLGDCKAPKVLGDIVESIAGAIFLDSGRDTSVVWKVFQPLLHPMVTPETLPMHPVRELQERCQQQAEGLEYKASRIGNLATVEVFIDGVQVGAAQNPQKKMAQKLAARNALAALKEKEVGKTQEKDDENGKKNGNQTFTRQTLNDICLRRNWPMPFYRCVNEGGPAHAKRFTFAVRVNTTDRGWTDECIGEPMPSVKKAKDSAAVLLLELLNKLYS</sequence>
<evidence type="ECO:0000256" key="5">
    <source>
        <dbReference type="ARBA" id="ARBA00022723"/>
    </source>
</evidence>
<dbReference type="GO" id="GO:0005737">
    <property type="term" value="C:cytoplasm"/>
    <property type="evidence" value="ECO:0007669"/>
    <property type="project" value="TreeGrafter"/>
</dbReference>
<evidence type="ECO:0000256" key="9">
    <source>
        <dbReference type="ARBA" id="ARBA00022801"/>
    </source>
</evidence>
<evidence type="ECO:0000256" key="2">
    <source>
        <dbReference type="ARBA" id="ARBA00001946"/>
    </source>
</evidence>
<dbReference type="SMART" id="SM00490">
    <property type="entry name" value="HELICc"/>
    <property type="match status" value="1"/>
</dbReference>
<feature type="domain" description="RNase III" evidence="23">
    <location>
        <begin position="1412"/>
        <end position="1572"/>
    </location>
</feature>
<evidence type="ECO:0000256" key="14">
    <source>
        <dbReference type="ARBA" id="ARBA00023158"/>
    </source>
</evidence>
<evidence type="ECO:0000256" key="10">
    <source>
        <dbReference type="ARBA" id="ARBA00022806"/>
    </source>
</evidence>
<evidence type="ECO:0000313" key="29">
    <source>
        <dbReference type="Proteomes" id="UP000000226"/>
    </source>
</evidence>
<evidence type="ECO:0000259" key="24">
    <source>
        <dbReference type="PROSITE" id="PS50821"/>
    </source>
</evidence>
<feature type="domain" description="DRBM" evidence="22">
    <location>
        <begin position="1872"/>
        <end position="1947"/>
    </location>
</feature>
<dbReference type="SUPFAM" id="SSF54768">
    <property type="entry name" value="dsRNA-binding domain-like"/>
    <property type="match status" value="2"/>
</dbReference>
<evidence type="ECO:0000256" key="21">
    <source>
        <dbReference type="SAM" id="MobiDB-lite"/>
    </source>
</evidence>
<dbReference type="Pfam" id="PF00270">
    <property type="entry name" value="DEAD"/>
    <property type="match status" value="1"/>
</dbReference>
<evidence type="ECO:0000256" key="16">
    <source>
        <dbReference type="ARBA" id="ARBA00023242"/>
    </source>
</evidence>
<dbReference type="SMART" id="SM00487">
    <property type="entry name" value="DEXDc"/>
    <property type="match status" value="1"/>
</dbReference>
<dbReference type="PANTHER" id="PTHR14950:SF37">
    <property type="entry name" value="ENDORIBONUCLEASE DICER"/>
    <property type="match status" value="1"/>
</dbReference>
<feature type="region of interest" description="Disordered" evidence="21">
    <location>
        <begin position="640"/>
        <end position="669"/>
    </location>
</feature>
<dbReference type="PANTHER" id="PTHR14950">
    <property type="entry name" value="DICER-RELATED"/>
    <property type="match status" value="1"/>
</dbReference>
<keyword evidence="29" id="KW-1185">Reference proteome</keyword>
<keyword evidence="11" id="KW-0067">ATP-binding</keyword>
<evidence type="ECO:0000259" key="26">
    <source>
        <dbReference type="PROSITE" id="PS51194"/>
    </source>
</evidence>
<dbReference type="Pfam" id="PF02170">
    <property type="entry name" value="PAZ"/>
    <property type="match status" value="1"/>
</dbReference>
<proteinExistence type="inferred from homology"/>
<dbReference type="FunFam" id="3.40.50.300:FF:000705">
    <property type="entry name" value="Endoribonuclease dicer-like protein"/>
    <property type="match status" value="1"/>
</dbReference>
<feature type="compositionally biased region" description="Basic and acidic residues" evidence="21">
    <location>
        <begin position="1851"/>
        <end position="1865"/>
    </location>
</feature>
<gene>
    <name evidence="28" type="ORF">PHAVU_009G260000g</name>
</gene>
<feature type="compositionally biased region" description="Basic and acidic residues" evidence="21">
    <location>
        <begin position="193"/>
        <end position="226"/>
    </location>
</feature>
<evidence type="ECO:0000256" key="7">
    <source>
        <dbReference type="ARBA" id="ARBA00022741"/>
    </source>
</evidence>
<keyword evidence="14" id="KW-0943">RNA-mediated gene silencing</keyword>
<protein>
    <recommendedName>
        <fullName evidence="18">Endoribonuclease Dicer homolog 1</fullName>
    </recommendedName>
    <alternativeName>
        <fullName evidence="19">Dicer-like protein 1</fullName>
    </alternativeName>
</protein>
<dbReference type="Gene3D" id="2.170.260.10">
    <property type="entry name" value="paz domain"/>
    <property type="match status" value="1"/>
</dbReference>
<comment type="subcellular location">
    <subcellularLocation>
        <location evidence="3">Nucleus</location>
    </subcellularLocation>
</comment>
<keyword evidence="16" id="KW-0539">Nucleus</keyword>
<dbReference type="InterPro" id="IPR005034">
    <property type="entry name" value="Dicer_dimerisation"/>
</dbReference>
<dbReference type="eggNOG" id="KOG0701">
    <property type="taxonomic scope" value="Eukaryota"/>
</dbReference>
<dbReference type="CDD" id="cd18034">
    <property type="entry name" value="DEXHc_dicer"/>
    <property type="match status" value="1"/>
</dbReference>
<dbReference type="PROSITE" id="PS51194">
    <property type="entry name" value="HELICASE_CTER"/>
    <property type="match status" value="1"/>
</dbReference>
<keyword evidence="8" id="KW-0255">Endonuclease</keyword>
<dbReference type="GO" id="GO:0005634">
    <property type="term" value="C:nucleus"/>
    <property type="evidence" value="ECO:0007669"/>
    <property type="project" value="UniProtKB-SubCell"/>
</dbReference>
<dbReference type="InterPro" id="IPR027417">
    <property type="entry name" value="P-loop_NTPase"/>
</dbReference>
<keyword evidence="9" id="KW-0378">Hydrolase</keyword>
<dbReference type="GO" id="GO:0003723">
    <property type="term" value="F:RNA binding"/>
    <property type="evidence" value="ECO:0007669"/>
    <property type="project" value="UniProtKB-UniRule"/>
</dbReference>
<dbReference type="GO" id="GO:0010267">
    <property type="term" value="P:ta-siRNA processing"/>
    <property type="evidence" value="ECO:0007669"/>
    <property type="project" value="UniProtKB-ARBA"/>
</dbReference>
<dbReference type="InterPro" id="IPR011545">
    <property type="entry name" value="DEAD/DEAH_box_helicase_dom"/>
</dbReference>
<dbReference type="SMART" id="SM00949">
    <property type="entry name" value="PAZ"/>
    <property type="match status" value="1"/>
</dbReference>
<evidence type="ECO:0000259" key="22">
    <source>
        <dbReference type="PROSITE" id="PS50137"/>
    </source>
</evidence>
<feature type="domain" description="Helicase ATP-binding" evidence="25">
    <location>
        <begin position="298"/>
        <end position="475"/>
    </location>
</feature>
<dbReference type="InterPro" id="IPR014001">
    <property type="entry name" value="Helicase_ATP-bd"/>
</dbReference>
<dbReference type="CDD" id="cd19869">
    <property type="entry name" value="DSRM_DCL_plant"/>
    <property type="match status" value="1"/>
</dbReference>
<organism evidence="28 29">
    <name type="scientific">Phaseolus vulgaris</name>
    <name type="common">Kidney bean</name>
    <name type="synonym">French bean</name>
    <dbReference type="NCBI Taxonomy" id="3885"/>
    <lineage>
        <taxon>Eukaryota</taxon>
        <taxon>Viridiplantae</taxon>
        <taxon>Streptophyta</taxon>
        <taxon>Embryophyta</taxon>
        <taxon>Tracheophyta</taxon>
        <taxon>Spermatophyta</taxon>
        <taxon>Magnoliopsida</taxon>
        <taxon>eudicotyledons</taxon>
        <taxon>Gunneridae</taxon>
        <taxon>Pentapetalae</taxon>
        <taxon>rosids</taxon>
        <taxon>fabids</taxon>
        <taxon>Fabales</taxon>
        <taxon>Fabaceae</taxon>
        <taxon>Papilionoideae</taxon>
        <taxon>50 kb inversion clade</taxon>
        <taxon>NPAAA clade</taxon>
        <taxon>indigoferoid/millettioid clade</taxon>
        <taxon>Phaseoleae</taxon>
        <taxon>Phaseolus</taxon>
    </lineage>
</organism>
<evidence type="ECO:0000256" key="1">
    <source>
        <dbReference type="ARBA" id="ARBA00001936"/>
    </source>
</evidence>
<dbReference type="Pfam" id="PF00636">
    <property type="entry name" value="Ribonuclease_3"/>
    <property type="match status" value="2"/>
</dbReference>
<feature type="domain" description="PAZ" evidence="24">
    <location>
        <begin position="1227"/>
        <end position="1369"/>
    </location>
</feature>
<keyword evidence="5" id="KW-0479">Metal-binding</keyword>
<feature type="domain" description="RNase III" evidence="23">
    <location>
        <begin position="1613"/>
        <end position="1761"/>
    </location>
</feature>
<dbReference type="Gene3D" id="3.40.50.300">
    <property type="entry name" value="P-loop containing nucleotide triphosphate hydrolases"/>
    <property type="match status" value="2"/>
</dbReference>
<dbReference type="Pfam" id="PF14709">
    <property type="entry name" value="DND1_DSRM"/>
    <property type="match status" value="1"/>
</dbReference>
<dbReference type="SUPFAM" id="SSF101690">
    <property type="entry name" value="PAZ domain"/>
    <property type="match status" value="1"/>
</dbReference>
<dbReference type="PROSITE" id="PS51327">
    <property type="entry name" value="DICER_DSRBF"/>
    <property type="match status" value="1"/>
</dbReference>
<dbReference type="Gene3D" id="1.10.1520.10">
    <property type="entry name" value="Ribonuclease III domain"/>
    <property type="match status" value="2"/>
</dbReference>
<keyword evidence="13 20" id="KW-0694">RNA-binding</keyword>
<dbReference type="CDD" id="cd00593">
    <property type="entry name" value="RIBOc"/>
    <property type="match status" value="2"/>
</dbReference>
<dbReference type="OMA" id="CGFHKYF"/>
<evidence type="ECO:0000256" key="8">
    <source>
        <dbReference type="ARBA" id="ARBA00022759"/>
    </source>
</evidence>
<comment type="similarity">
    <text evidence="17 20">Belongs to the helicase family. Dicer subfamily.</text>
</comment>
<dbReference type="FunFam" id="2.170.260.10:FF:000005">
    <property type="entry name" value="Endoribonuclease Dicer 1"/>
    <property type="match status" value="1"/>
</dbReference>
<evidence type="ECO:0000256" key="12">
    <source>
        <dbReference type="ARBA" id="ARBA00022842"/>
    </source>
</evidence>
<keyword evidence="12" id="KW-0460">Magnesium</keyword>
<evidence type="ECO:0000256" key="15">
    <source>
        <dbReference type="ARBA" id="ARBA00023211"/>
    </source>
</evidence>
<dbReference type="PROSITE" id="PS50142">
    <property type="entry name" value="RNASE_3_2"/>
    <property type="match status" value="2"/>
</dbReference>
<keyword evidence="10" id="KW-0347">Helicase</keyword>
<dbReference type="SMR" id="V7B0F4"/>
<dbReference type="Gene3D" id="3.30.160.20">
    <property type="match status" value="2"/>
</dbReference>
<feature type="domain" description="Helicase C-terminal" evidence="26">
    <location>
        <begin position="698"/>
        <end position="858"/>
    </location>
</feature>
<evidence type="ECO:0000313" key="28">
    <source>
        <dbReference type="EMBL" id="ESW11035.1"/>
    </source>
</evidence>
<dbReference type="PROSITE" id="PS50137">
    <property type="entry name" value="DS_RBD"/>
    <property type="match status" value="2"/>
</dbReference>
<dbReference type="FunFam" id="3.40.50.300:FF:000420">
    <property type="entry name" value="Endoribonuclease dicer-like 1"/>
    <property type="match status" value="1"/>
</dbReference>
<dbReference type="InterPro" id="IPR038248">
    <property type="entry name" value="Dicer_dimer_sf"/>
</dbReference>
<dbReference type="Proteomes" id="UP000000226">
    <property type="component" value="Chromosome 9"/>
</dbReference>
<dbReference type="GO" id="GO:0046872">
    <property type="term" value="F:metal ion binding"/>
    <property type="evidence" value="ECO:0007669"/>
    <property type="project" value="UniProtKB-KW"/>
</dbReference>
<evidence type="ECO:0000256" key="17">
    <source>
        <dbReference type="ARBA" id="ARBA00035116"/>
    </source>
</evidence>
<dbReference type="PROSITE" id="PS50821">
    <property type="entry name" value="PAZ"/>
    <property type="match status" value="1"/>
</dbReference>
<evidence type="ECO:0000256" key="11">
    <source>
        <dbReference type="ARBA" id="ARBA00022840"/>
    </source>
</evidence>
<accession>V7B0F4</accession>
<dbReference type="InterPro" id="IPR001650">
    <property type="entry name" value="Helicase_C-like"/>
</dbReference>
<dbReference type="GO" id="GO:0004386">
    <property type="term" value="F:helicase activity"/>
    <property type="evidence" value="ECO:0007669"/>
    <property type="project" value="UniProtKB-KW"/>
</dbReference>
<dbReference type="FunFam" id="1.10.1520.10:FF:000007">
    <property type="entry name" value="Endoribonuclease dicer-like protein"/>
    <property type="match status" value="1"/>
</dbReference>
<dbReference type="SMART" id="SM00358">
    <property type="entry name" value="DSRM"/>
    <property type="match status" value="2"/>
</dbReference>
<feature type="domain" description="DRBM" evidence="22">
    <location>
        <begin position="1787"/>
        <end position="1850"/>
    </location>
</feature>
<dbReference type="InterPro" id="IPR003100">
    <property type="entry name" value="PAZ_dom"/>
</dbReference>
<dbReference type="FunFam" id="3.30.160.20:FF:000032">
    <property type="entry name" value="endoribonuclease Dicer homolog 1"/>
    <property type="match status" value="1"/>
</dbReference>
<evidence type="ECO:0000256" key="18">
    <source>
        <dbReference type="ARBA" id="ARBA00072231"/>
    </source>
</evidence>
<feature type="domain" description="Dicer dsRNA-binding fold" evidence="27">
    <location>
        <begin position="886"/>
        <end position="981"/>
    </location>
</feature>
<dbReference type="Pfam" id="PF00271">
    <property type="entry name" value="Helicase_C"/>
    <property type="match status" value="1"/>
</dbReference>
<evidence type="ECO:0000259" key="25">
    <source>
        <dbReference type="PROSITE" id="PS51192"/>
    </source>
</evidence>
<dbReference type="SUPFAM" id="SSF52540">
    <property type="entry name" value="P-loop containing nucleoside triphosphate hydrolases"/>
    <property type="match status" value="1"/>
</dbReference>
<dbReference type="GO" id="GO:0005524">
    <property type="term" value="F:ATP binding"/>
    <property type="evidence" value="ECO:0007669"/>
    <property type="project" value="UniProtKB-KW"/>
</dbReference>
<dbReference type="PROSITE" id="PS00517">
    <property type="entry name" value="RNASE_3_1"/>
    <property type="match status" value="1"/>
</dbReference>
<keyword evidence="7" id="KW-0547">Nucleotide-binding</keyword>
<feature type="region of interest" description="Disordered" evidence="21">
    <location>
        <begin position="1851"/>
        <end position="1871"/>
    </location>
</feature>
<dbReference type="Pfam" id="PF00035">
    <property type="entry name" value="dsrm"/>
    <property type="match status" value="1"/>
</dbReference>
<evidence type="ECO:0000259" key="23">
    <source>
        <dbReference type="PROSITE" id="PS50142"/>
    </source>
</evidence>
<evidence type="ECO:0000256" key="6">
    <source>
        <dbReference type="ARBA" id="ARBA00022737"/>
    </source>
</evidence>
<dbReference type="Gene3D" id="3.30.160.380">
    <property type="entry name" value="Dicer dimerisation domain"/>
    <property type="match status" value="1"/>
</dbReference>
<dbReference type="SMART" id="SM00535">
    <property type="entry name" value="RIBOc"/>
    <property type="match status" value="2"/>
</dbReference>
<dbReference type="InterPro" id="IPR036389">
    <property type="entry name" value="RNase_III_sf"/>
</dbReference>
<evidence type="ECO:0000259" key="27">
    <source>
        <dbReference type="PROSITE" id="PS51327"/>
    </source>
</evidence>
<dbReference type="InterPro" id="IPR000999">
    <property type="entry name" value="RNase_III_dom"/>
</dbReference>
<evidence type="ECO:0000256" key="4">
    <source>
        <dbReference type="ARBA" id="ARBA00022722"/>
    </source>
</evidence>
<evidence type="ECO:0000256" key="13">
    <source>
        <dbReference type="ARBA" id="ARBA00022884"/>
    </source>
</evidence>
<dbReference type="FunFam" id="1.10.1520.10:FF:000004">
    <property type="entry name" value="Endoribonuclease dicer-like 1"/>
    <property type="match status" value="1"/>
</dbReference>
<dbReference type="SUPFAM" id="SSF69065">
    <property type="entry name" value="RNase III domain-like"/>
    <property type="match status" value="2"/>
</dbReference>
<dbReference type="FunFam" id="3.30.160.380:FF:000001">
    <property type="entry name" value="Endoribonuclease dicer-like 1"/>
    <property type="match status" value="1"/>
</dbReference>
<dbReference type="OrthoDB" id="6513042at2759"/>
<dbReference type="Pfam" id="PF03368">
    <property type="entry name" value="Dicer_dimer"/>
    <property type="match status" value="1"/>
</dbReference>
<reference evidence="29" key="1">
    <citation type="journal article" date="2014" name="Nat. Genet.">
        <title>A reference genome for common bean and genome-wide analysis of dual domestications.</title>
        <authorList>
            <person name="Schmutz J."/>
            <person name="McClean P.E."/>
            <person name="Mamidi S."/>
            <person name="Wu G.A."/>
            <person name="Cannon S.B."/>
            <person name="Grimwood J."/>
            <person name="Jenkins J."/>
            <person name="Shu S."/>
            <person name="Song Q."/>
            <person name="Chavarro C."/>
            <person name="Torres-Torres M."/>
            <person name="Geffroy V."/>
            <person name="Moghaddam S.M."/>
            <person name="Gao D."/>
            <person name="Abernathy B."/>
            <person name="Barry K."/>
            <person name="Blair M."/>
            <person name="Brick M.A."/>
            <person name="Chovatia M."/>
            <person name="Gepts P."/>
            <person name="Goodstein D.M."/>
            <person name="Gonzales M."/>
            <person name="Hellsten U."/>
            <person name="Hyten D.L."/>
            <person name="Jia G."/>
            <person name="Kelly J.D."/>
            <person name="Kudrna D."/>
            <person name="Lee R."/>
            <person name="Richard M.M."/>
            <person name="Miklas P.N."/>
            <person name="Osorno J.M."/>
            <person name="Rodrigues J."/>
            <person name="Thareau V."/>
            <person name="Urrea C.A."/>
            <person name="Wang M."/>
            <person name="Yu Y."/>
            <person name="Zhang M."/>
            <person name="Wing R.A."/>
            <person name="Cregan P.B."/>
            <person name="Rokhsar D.S."/>
            <person name="Jackson S.A."/>
        </authorList>
    </citation>
    <scope>NUCLEOTIDE SEQUENCE [LARGE SCALE GENOMIC DNA]</scope>
    <source>
        <strain evidence="29">cv. G19833</strain>
    </source>
</reference>
<dbReference type="InterPro" id="IPR014720">
    <property type="entry name" value="dsRBD_dom"/>
</dbReference>
<evidence type="ECO:0000256" key="3">
    <source>
        <dbReference type="ARBA" id="ARBA00004123"/>
    </source>
</evidence>
<dbReference type="PROSITE" id="PS51192">
    <property type="entry name" value="HELICASE_ATP_BIND_1"/>
    <property type="match status" value="1"/>
</dbReference>
<dbReference type="EMBL" id="CM002296">
    <property type="protein sequence ID" value="ESW11035.1"/>
    <property type="molecule type" value="Genomic_DNA"/>
</dbReference>
<keyword evidence="6" id="KW-0677">Repeat</keyword>
<dbReference type="CDD" id="cd18802">
    <property type="entry name" value="SF2_C_dicer"/>
    <property type="match status" value="1"/>
</dbReference>
<comment type="cofactor">
    <cofactor evidence="2">
        <name>Mg(2+)</name>
        <dbReference type="ChEBI" id="CHEBI:18420"/>
    </cofactor>
</comment>
<feature type="region of interest" description="Disordered" evidence="21">
    <location>
        <begin position="972"/>
        <end position="999"/>
    </location>
</feature>
<comment type="cofactor">
    <cofactor evidence="1">
        <name>Mn(2+)</name>
        <dbReference type="ChEBI" id="CHEBI:29035"/>
    </cofactor>
</comment>
<name>V7B0F4_PHAVU</name>
<feature type="region of interest" description="Disordered" evidence="21">
    <location>
        <begin position="165"/>
        <end position="226"/>
    </location>
</feature>
<dbReference type="GO" id="GO:0004525">
    <property type="term" value="F:ribonuclease III activity"/>
    <property type="evidence" value="ECO:0007669"/>
    <property type="project" value="InterPro"/>
</dbReference>
<dbReference type="STRING" id="3885.V7B0F4"/>
<keyword evidence="15" id="KW-0464">Manganese</keyword>
<dbReference type="Gramene" id="ESW11035">
    <property type="protein sequence ID" value="ESW11035"/>
    <property type="gene ID" value="PHAVU_009G260000g"/>
</dbReference>
<dbReference type="InterPro" id="IPR036085">
    <property type="entry name" value="PAZ_dom_sf"/>
</dbReference>
<keyword evidence="4" id="KW-0540">Nuclease</keyword>
<evidence type="ECO:0000256" key="20">
    <source>
        <dbReference type="PROSITE-ProRule" id="PRU00657"/>
    </source>
</evidence>